<sequence length="100" mass="10872">MTGLSVTRGCALTCLAKAKTRAWKEAPNADAKEDRCQTTCPGGDETVIEHMASGHPIERPLLTVTRFIVQDQEASKTSHFLDDGTPAHTCKPDSRVMFKG</sequence>
<name>D2SPD6_9CHLO</name>
<accession>D2SPD6</accession>
<dbReference type="EMBL" id="FJ268732">
    <property type="protein sequence ID" value="ACL28158.1"/>
    <property type="molecule type" value="Genomic_DNA"/>
</dbReference>
<organism evidence="1">
    <name type="scientific">Dunaliella viridis</name>
    <dbReference type="NCBI Taxonomy" id="140095"/>
    <lineage>
        <taxon>Eukaryota</taxon>
        <taxon>Viridiplantae</taxon>
        <taxon>Chlorophyta</taxon>
        <taxon>core chlorophytes</taxon>
        <taxon>Chlorophyceae</taxon>
        <taxon>CS clade</taxon>
        <taxon>Chlamydomonadales</taxon>
        <taxon>Dunaliellaceae</taxon>
        <taxon>Dunaliella</taxon>
    </lineage>
</organism>
<proteinExistence type="predicted"/>
<dbReference type="AlphaFoldDB" id="D2SPD6"/>
<protein>
    <submittedName>
        <fullName evidence="1">Uncharacterized protein</fullName>
    </submittedName>
</protein>
<reference evidence="1" key="1">
    <citation type="submission" date="2008-09" db="EMBL/GenBank/DDBJ databases">
        <title>A salt-induced sodium-dependent phosphate transporter was localized to starch grains of Dunaliella viridis.</title>
        <authorList>
            <person name="Li G."/>
            <person name="Meng X."/>
            <person name="Guan Z."/>
            <person name="Li Q."/>
            <person name="Liu Z."/>
            <person name="Xu Z."/>
            <person name="Song R."/>
        </authorList>
    </citation>
    <scope>NUCLEOTIDE SEQUENCE</scope>
    <source>
        <strain evidence="1">SHU</strain>
    </source>
</reference>
<evidence type="ECO:0000313" key="1">
    <source>
        <dbReference type="EMBL" id="ACL28158.1"/>
    </source>
</evidence>